<feature type="transmembrane region" description="Helical" evidence="1">
    <location>
        <begin position="118"/>
        <end position="139"/>
    </location>
</feature>
<dbReference type="EMBL" id="BBML01000004">
    <property type="protein sequence ID" value="GAK97177.1"/>
    <property type="molecule type" value="Genomic_DNA"/>
</dbReference>
<dbReference type="PANTHER" id="PTHR34220">
    <property type="entry name" value="SENSOR HISTIDINE KINASE YPDA"/>
    <property type="match status" value="1"/>
</dbReference>
<feature type="domain" description="Signal transduction histidine kinase internal region" evidence="2">
    <location>
        <begin position="159"/>
        <end position="237"/>
    </location>
</feature>
<keyword evidence="5" id="KW-1185">Reference proteome</keyword>
<evidence type="ECO:0000259" key="3">
    <source>
        <dbReference type="Pfam" id="PF13239"/>
    </source>
</evidence>
<keyword evidence="1" id="KW-1133">Transmembrane helix</keyword>
<feature type="domain" description="2TM" evidence="3">
    <location>
        <begin position="361"/>
        <end position="438"/>
    </location>
</feature>
<evidence type="ECO:0000313" key="5">
    <source>
        <dbReference type="Proteomes" id="UP000029221"/>
    </source>
</evidence>
<dbReference type="AlphaFoldDB" id="A0A090Q4P8"/>
<dbReference type="eggNOG" id="COG2972">
    <property type="taxonomic scope" value="Bacteria"/>
</dbReference>
<feature type="transmembrane region" description="Helical" evidence="1">
    <location>
        <begin position="372"/>
        <end position="392"/>
    </location>
</feature>
<proteinExistence type="predicted"/>
<dbReference type="GO" id="GO:0016020">
    <property type="term" value="C:membrane"/>
    <property type="evidence" value="ECO:0007669"/>
    <property type="project" value="InterPro"/>
</dbReference>
<dbReference type="InterPro" id="IPR036890">
    <property type="entry name" value="HATPase_C_sf"/>
</dbReference>
<keyword evidence="1" id="KW-0472">Membrane</keyword>
<dbReference type="RefSeq" id="WP_042278709.1">
    <property type="nucleotide sequence ID" value="NZ_BBML01000004.1"/>
</dbReference>
<reference evidence="4" key="1">
    <citation type="journal article" date="2014" name="Genome Announc.">
        <title>Draft Genome Sequences of Marine Flavobacterium Nonlabens Strains NR17, NR24, NR27, NR32, NR33, and Ara13.</title>
        <authorList>
            <person name="Nakanishi M."/>
            <person name="Meirelles P."/>
            <person name="Suzuki R."/>
            <person name="Takatani N."/>
            <person name="Mino S."/>
            <person name="Suda W."/>
            <person name="Oshima K."/>
            <person name="Hattori M."/>
            <person name="Ohkuma M."/>
            <person name="Hosokawa M."/>
            <person name="Miyashita K."/>
            <person name="Thompson F.L."/>
            <person name="Niwa A."/>
            <person name="Sawabe T."/>
            <person name="Sawabe T."/>
        </authorList>
    </citation>
    <scope>NUCLEOTIDE SEQUENCE [LARGE SCALE GENOMIC DNA]</scope>
    <source>
        <strain evidence="4">JCM 19294</strain>
    </source>
</reference>
<feature type="transmembrane region" description="Helical" evidence="1">
    <location>
        <begin position="39"/>
        <end position="61"/>
    </location>
</feature>
<dbReference type="InterPro" id="IPR025698">
    <property type="entry name" value="2TM_dom"/>
</dbReference>
<feature type="transmembrane region" description="Helical" evidence="1">
    <location>
        <begin position="9"/>
        <end position="27"/>
    </location>
</feature>
<feature type="transmembrane region" description="Helical" evidence="1">
    <location>
        <begin position="398"/>
        <end position="415"/>
    </location>
</feature>
<organism evidence="4 5">
    <name type="scientific">Nonlabens tegetincola</name>
    <dbReference type="NCBI Taxonomy" id="323273"/>
    <lineage>
        <taxon>Bacteria</taxon>
        <taxon>Pseudomonadati</taxon>
        <taxon>Bacteroidota</taxon>
        <taxon>Flavobacteriia</taxon>
        <taxon>Flavobacteriales</taxon>
        <taxon>Flavobacteriaceae</taxon>
        <taxon>Nonlabens</taxon>
    </lineage>
</organism>
<dbReference type="Pfam" id="PF13239">
    <property type="entry name" value="2TM"/>
    <property type="match status" value="1"/>
</dbReference>
<dbReference type="Proteomes" id="UP000029221">
    <property type="component" value="Unassembled WGS sequence"/>
</dbReference>
<keyword evidence="4" id="KW-0418">Kinase</keyword>
<dbReference type="STRING" id="319236.BST91_04685"/>
<accession>A0A090Q4P8</accession>
<comment type="caution">
    <text evidence="4">The sequence shown here is derived from an EMBL/GenBank/DDBJ whole genome shotgun (WGS) entry which is preliminary data.</text>
</comment>
<dbReference type="Gene3D" id="3.30.565.10">
    <property type="entry name" value="Histidine kinase-like ATPase, C-terminal domain"/>
    <property type="match status" value="1"/>
</dbReference>
<feature type="transmembrane region" description="Helical" evidence="1">
    <location>
        <begin position="73"/>
        <end position="98"/>
    </location>
</feature>
<dbReference type="Pfam" id="PF06580">
    <property type="entry name" value="His_kinase"/>
    <property type="match status" value="1"/>
</dbReference>
<dbReference type="InterPro" id="IPR010559">
    <property type="entry name" value="Sig_transdc_His_kin_internal"/>
</dbReference>
<gene>
    <name evidence="4" type="ORF">JCM19294_683</name>
</gene>
<dbReference type="InterPro" id="IPR050640">
    <property type="entry name" value="Bact_2-comp_sensor_kinase"/>
</dbReference>
<evidence type="ECO:0000259" key="2">
    <source>
        <dbReference type="Pfam" id="PF06580"/>
    </source>
</evidence>
<dbReference type="GO" id="GO:0000155">
    <property type="term" value="F:phosphorelay sensor kinase activity"/>
    <property type="evidence" value="ECO:0007669"/>
    <property type="project" value="InterPro"/>
</dbReference>
<dbReference type="PANTHER" id="PTHR34220:SF7">
    <property type="entry name" value="SENSOR HISTIDINE KINASE YPDA"/>
    <property type="match status" value="1"/>
</dbReference>
<keyword evidence="1" id="KW-0812">Transmembrane</keyword>
<evidence type="ECO:0000256" key="1">
    <source>
        <dbReference type="SAM" id="Phobius"/>
    </source>
</evidence>
<evidence type="ECO:0000313" key="4">
    <source>
        <dbReference type="EMBL" id="GAK97177.1"/>
    </source>
</evidence>
<name>A0A090Q4P8_9FLAO</name>
<sequence length="442" mass="51130">MTLKKFFKYFIYSILLAFIILLINAYARGYFFNFQEEAINFGINFMFTVVLTAVNQWWFNFISKYYDWETHTVGRLIFGALGSIILTMIALFVCYIIVVLGFYQKSLEFFWANQSAEYYWLGLIITVIVSLIYHAVYFYRLSLNKKVKEQKVIARSATAQFDALKSQLDPHFLFNSLNVLVSLIEENPKAATKFTTSLSKVYRYVLEQRNKELVTINEELQFARTYVNLLKTRFENSIEVIIPNEASNPDAQVVPLSLQLLLENAVKHNVVSDTKPLLIEIYEDGDMLAIKNNLQPKQVVKRSSGVGLNNIASRYALLSNRKMSIDKQDDNFRVNIPIITEKETIMNTVENTSVEDIKLVKAKSRVADIKGLYDNAFRSAAILIFLSAVNYFTSDFPWIIFPTVGMSIGLIYNYANVYDYKIPLGKEWENRKIEQLMNDKNF</sequence>
<keyword evidence="4" id="KW-0808">Transferase</keyword>
<protein>
    <submittedName>
        <fullName evidence="4">Putative two-component system sensor protein histidine kinase</fullName>
    </submittedName>
</protein>